<keyword evidence="3" id="KW-1185">Reference proteome</keyword>
<sequence>MARRRPAGRGGLSPSEIADRLEEAARTLRRLPDPPGSGPRGYGRSWPEYIHEAKDAYGWHEARLRVRPSPADIQQMEECFDWLRLVPVEEAQILWWRAEGLRWREVAIRAGCVRQTAWRRWVAALATIAKKLEARG</sequence>
<dbReference type="InterPro" id="IPR045942">
    <property type="entry name" value="DUF6362"/>
</dbReference>
<evidence type="ECO:0000313" key="3">
    <source>
        <dbReference type="Proteomes" id="UP000236742"/>
    </source>
</evidence>
<proteinExistence type="predicted"/>
<dbReference type="Proteomes" id="UP000236742">
    <property type="component" value="Unassembled WGS sequence"/>
</dbReference>
<organism evidence="2 3">
    <name type="scientific">Jhaorihella thermophila</name>
    <dbReference type="NCBI Taxonomy" id="488547"/>
    <lineage>
        <taxon>Bacteria</taxon>
        <taxon>Pseudomonadati</taxon>
        <taxon>Pseudomonadota</taxon>
        <taxon>Alphaproteobacteria</taxon>
        <taxon>Rhodobacterales</taxon>
        <taxon>Paracoccaceae</taxon>
        <taxon>Jhaorihella</taxon>
    </lineage>
</organism>
<evidence type="ECO:0000313" key="2">
    <source>
        <dbReference type="EMBL" id="SEG33317.1"/>
    </source>
</evidence>
<protein>
    <recommendedName>
        <fullName evidence="1">DUF6362 domain-containing protein</fullName>
    </recommendedName>
</protein>
<name>A0A1H5ZCF2_9RHOB</name>
<dbReference type="AlphaFoldDB" id="A0A1H5ZCF2"/>
<dbReference type="Pfam" id="PF19889">
    <property type="entry name" value="DUF6362"/>
    <property type="match status" value="1"/>
</dbReference>
<gene>
    <name evidence="2" type="ORF">SAMN05421751_13311</name>
</gene>
<feature type="domain" description="DUF6362" evidence="1">
    <location>
        <begin position="29"/>
        <end position="128"/>
    </location>
</feature>
<dbReference type="OrthoDB" id="7360866at2"/>
<dbReference type="RefSeq" id="WP_104009391.1">
    <property type="nucleotide sequence ID" value="NZ_FNVD01000033.1"/>
</dbReference>
<accession>A0A1H5ZCF2</accession>
<dbReference type="EMBL" id="FNVD01000033">
    <property type="protein sequence ID" value="SEG33317.1"/>
    <property type="molecule type" value="Genomic_DNA"/>
</dbReference>
<reference evidence="2 3" key="1">
    <citation type="submission" date="2016-10" db="EMBL/GenBank/DDBJ databases">
        <authorList>
            <person name="de Groot N.N."/>
        </authorList>
    </citation>
    <scope>NUCLEOTIDE SEQUENCE [LARGE SCALE GENOMIC DNA]</scope>
    <source>
        <strain evidence="2 3">DSM 23413</strain>
    </source>
</reference>
<evidence type="ECO:0000259" key="1">
    <source>
        <dbReference type="Pfam" id="PF19889"/>
    </source>
</evidence>